<dbReference type="AlphaFoldDB" id="A0AAD2UY86"/>
<dbReference type="Proteomes" id="UP001182355">
    <property type="component" value="Unassembled WGS sequence"/>
</dbReference>
<comment type="caution">
    <text evidence="1">The sequence shown here is derived from an EMBL/GenBank/DDBJ whole genome shotgun (WGS) entry which is preliminary data.</text>
</comment>
<evidence type="ECO:0000313" key="2">
    <source>
        <dbReference type="Proteomes" id="UP001182355"/>
    </source>
</evidence>
<organism evidence="1 2">
    <name type="scientific">Yersinia enterocolitica</name>
    <dbReference type="NCBI Taxonomy" id="630"/>
    <lineage>
        <taxon>Bacteria</taxon>
        <taxon>Pseudomonadati</taxon>
        <taxon>Pseudomonadota</taxon>
        <taxon>Gammaproteobacteria</taxon>
        <taxon>Enterobacterales</taxon>
        <taxon>Yersiniaceae</taxon>
        <taxon>Yersinia</taxon>
    </lineage>
</organism>
<sequence length="621" mass="68628">MSEIDIQGDEALVTLLLNADKGDIDLLIDYITNTGKFGFSMSDSVKTVLQDAKRHDVPDEETLRLLVRELQHFGGNTFVNLFRRNGVCYNEIVDDVASHLKIKAPTSSTVEEKEALIIDCVFTSSWKKMSDDERCQILRDMGISPSVSMDKLSRMDMPVWQRAAIVANGLAQTTAGKALPLIAGLGIGRVLGVLTGPVGLAITGLYTAYDISNPAFRVTLPCVVQVAWIRLKNSRQFRLATQSSPATMPALTYDQRWGFGQDINQPALTVSTIPPSELISTEAMQEQDITGISRLNPLLQTLPSLATSAHVASHQYMEVIINGPLASVKDGPGFRGFSLGEKGIKEHAVLLNPDELNQLVNAGMLLNVASAVLAQKHLADISKKLTEIVEAVREVSAFQNNARKSEIIGAIQYLQQITPTVLEGQCSPAIRQKLEDIEVQFSALQAHLLTDITAAGDKVSALKDRGLFGSTEITNKIQTQQKILDERIYEWDLAMKVRAQALHLLTHAEGNTKLVRHRQQTIVHNYQEFESVVDKVERQLHQRIQGISALAEQSNTTNANKVLLRKWTTTTLMQQKMAIEEAHLLFGQFQQGLLAEQPRSARLLVEMQDGKPVKCFELPLT</sequence>
<gene>
    <name evidence="1" type="ORF">RSF11_001259</name>
</gene>
<name>A0AAD2UY86_YEREN</name>
<dbReference type="EMBL" id="ABNAVX010000005">
    <property type="protein sequence ID" value="ELI8101567.1"/>
    <property type="molecule type" value="Genomic_DNA"/>
</dbReference>
<accession>A0AAD2UY86</accession>
<protein>
    <submittedName>
        <fullName evidence="1">Uncharacterized protein</fullName>
    </submittedName>
</protein>
<evidence type="ECO:0000313" key="1">
    <source>
        <dbReference type="EMBL" id="ELI8101567.1"/>
    </source>
</evidence>
<proteinExistence type="predicted"/>
<reference evidence="1" key="1">
    <citation type="submission" date="2023-02" db="EMBL/GenBank/DDBJ databases">
        <authorList>
            <person name="Ashton P.M."/>
            <person name="Dallman T."/>
            <person name="Nair S."/>
            <person name="De Pinna E."/>
            <person name="Peters T."/>
            <person name="Grant K."/>
        </authorList>
    </citation>
    <scope>NUCLEOTIDE SEQUENCE</scope>
    <source>
        <strain evidence="1">01103883</strain>
    </source>
</reference>